<dbReference type="Gene3D" id="1.10.390.10">
    <property type="entry name" value="Neutral Protease Domain 2"/>
    <property type="match status" value="1"/>
</dbReference>
<evidence type="ECO:0000256" key="1">
    <source>
        <dbReference type="SAM" id="Phobius"/>
    </source>
</evidence>
<keyword evidence="1" id="KW-0472">Membrane</keyword>
<feature type="transmembrane region" description="Helical" evidence="1">
    <location>
        <begin position="54"/>
        <end position="80"/>
    </location>
</feature>
<feature type="transmembrane region" description="Helical" evidence="1">
    <location>
        <begin position="405"/>
        <end position="431"/>
    </location>
</feature>
<sequence>MLMEFFTFDLRYQLRQPLLWVTGLILGLLAFGAATSDAIQVGGAIGNVHRNAPVVVAQLLGSFTVVSTFIVTIFIAGTVLRDSEVGISDMLFATPMRKYQYLAGRFIAGLVACLSIFVLIAIGILLGPVMPWVDAARVGPLSLSAYLWGFGFFVIPNLIFIGALLMLLASTTRSMMLVYVGVLGFFVLWIVAGVFSRDINSEWTAVLLDPFGVRAFSRAVRYFSAAESNAGLPPFSGFLLANRALWMAVALVLFGATLVLFKPQRAGTGRRLFGKAKTAAAAPAPAPSSLALPRSVARFSASTGWLQCWHILRFDAMGVFKSVPFLVMLLFGVLNFIGAVTQAGANFGTTVYPVTYLMLRTLSGSFNFMLIIVLTFYAGELIFKERQVKIADVSDAMPVPDWAPLAAKCLALVGVIAGFLLAGVLAGAAYQLFKGGAPVEVGLYVQGVLLESMFFVLMGLLALVLQVLTNNKFIGYLLVIVLMVSQIVLSIMHFDHNLYNFASLPGLRYSDMNGYGHFLTGWSWFALYWSLFTAALLVLAQAFWVRGLARPWRERVRVAAARLKGSSGVALAMLLAGFVGSGAWIFYNTNVLNKYVASDAAMDQQARYEKQYRQYKGLPQPRITDVRADVDIYPAERRVAIRGHYLLENKTGLTLDVLRIQRNPEVDTRFDNLPPHTVVLDDKDTGFSIIKLTQPLAPAAKLNLAFNVDIHNQGFTNSGAADNVNLNGTFFNNFTYFPHFGYNDQAELTDRNERRKRGLGEPVRMAKLEDEKARANAIFSNEADWINFETTVSTSADQIAVAPGYLQKSWEQNGRRYFHYKMDRPMVPFFAYLSARWQVRKGEWHGLPIEIYYDSKHAYNIDRMITSAQKSLDYFEANYTPYQHKQVRVLEFPNYQSFAQSFANTIPYSESIGFIADLRDKDDIDYVYYVTAHEMAHQWWGHQVVSANVQGSTMLIESLAQYSALMVMEKEYGRDKLRRFLRFELDHYLRDRGGELVEEQPLMRVENQQYIHYRKGSLVFYRLRDEIGEAALNRALKRFLQDKGYQQAPYTTSRELLAYIRAEAPQDKQALITDLFEKIVFYDNRVTEAKAHKRADGQWDVTMTLHLAKLEADGKGKETPRAYDEPVEIAVFARAKGAKERDERVLFSEKRVLQGSDPVVTVTVKEQPFDVGVDPYNKMIDRVSRDNRKEVSVE</sequence>
<evidence type="ECO:0000313" key="4">
    <source>
        <dbReference type="Proteomes" id="UP000440498"/>
    </source>
</evidence>
<dbReference type="SUPFAM" id="SSF55486">
    <property type="entry name" value="Metalloproteases ('zincins'), catalytic domain"/>
    <property type="match status" value="1"/>
</dbReference>
<dbReference type="GO" id="GO:0042277">
    <property type="term" value="F:peptide binding"/>
    <property type="evidence" value="ECO:0007669"/>
    <property type="project" value="TreeGrafter"/>
</dbReference>
<dbReference type="GO" id="GO:0043171">
    <property type="term" value="P:peptide catabolic process"/>
    <property type="evidence" value="ECO:0007669"/>
    <property type="project" value="TreeGrafter"/>
</dbReference>
<accession>A0A6A7N918</accession>
<proteinExistence type="predicted"/>
<dbReference type="EMBL" id="WHUG01000013">
    <property type="protein sequence ID" value="MQA41511.1"/>
    <property type="molecule type" value="Genomic_DNA"/>
</dbReference>
<keyword evidence="1" id="KW-1133">Transmembrane helix</keyword>
<feature type="transmembrane region" description="Helical" evidence="1">
    <location>
        <begin position="473"/>
        <end position="494"/>
    </location>
</feature>
<evidence type="ECO:0000313" key="3">
    <source>
        <dbReference type="EMBL" id="MQA41511.1"/>
    </source>
</evidence>
<dbReference type="GO" id="GO:0016020">
    <property type="term" value="C:membrane"/>
    <property type="evidence" value="ECO:0007669"/>
    <property type="project" value="TreeGrafter"/>
</dbReference>
<protein>
    <recommendedName>
        <fullName evidence="2">Peptidase M1 membrane alanine aminopeptidase domain-containing protein</fullName>
    </recommendedName>
</protein>
<keyword evidence="1" id="KW-0812">Transmembrane</keyword>
<dbReference type="Proteomes" id="UP000440498">
    <property type="component" value="Unassembled WGS sequence"/>
</dbReference>
<dbReference type="GO" id="GO:0005615">
    <property type="term" value="C:extracellular space"/>
    <property type="evidence" value="ECO:0007669"/>
    <property type="project" value="TreeGrafter"/>
</dbReference>
<dbReference type="GO" id="GO:0008270">
    <property type="term" value="F:zinc ion binding"/>
    <property type="evidence" value="ECO:0007669"/>
    <property type="project" value="InterPro"/>
</dbReference>
<feature type="transmembrane region" description="Helical" evidence="1">
    <location>
        <begin position="323"/>
        <end position="345"/>
    </location>
</feature>
<dbReference type="Pfam" id="PF01433">
    <property type="entry name" value="Peptidase_M1"/>
    <property type="match status" value="1"/>
</dbReference>
<comment type="caution">
    <text evidence="3">The sequence shown here is derived from an EMBL/GenBank/DDBJ whole genome shotgun (WGS) entry which is preliminary data.</text>
</comment>
<feature type="transmembrane region" description="Helical" evidence="1">
    <location>
        <begin position="522"/>
        <end position="545"/>
    </location>
</feature>
<dbReference type="InterPro" id="IPR014782">
    <property type="entry name" value="Peptidase_M1_dom"/>
</dbReference>
<feature type="transmembrane region" description="Helical" evidence="1">
    <location>
        <begin position="443"/>
        <end position="466"/>
    </location>
</feature>
<dbReference type="GO" id="GO:0070006">
    <property type="term" value="F:metalloaminopeptidase activity"/>
    <property type="evidence" value="ECO:0007669"/>
    <property type="project" value="TreeGrafter"/>
</dbReference>
<dbReference type="InterPro" id="IPR050344">
    <property type="entry name" value="Peptidase_M1_aminopeptidases"/>
</dbReference>
<keyword evidence="4" id="KW-1185">Reference proteome</keyword>
<dbReference type="AlphaFoldDB" id="A0A6A7N918"/>
<dbReference type="RefSeq" id="WP_152840736.1">
    <property type="nucleotide sequence ID" value="NZ_WHUG01000013.1"/>
</dbReference>
<feature type="transmembrane region" description="Helical" evidence="1">
    <location>
        <begin position="146"/>
        <end position="169"/>
    </location>
</feature>
<dbReference type="GO" id="GO:0005737">
    <property type="term" value="C:cytoplasm"/>
    <property type="evidence" value="ECO:0007669"/>
    <property type="project" value="TreeGrafter"/>
</dbReference>
<dbReference type="PANTHER" id="PTHR11533">
    <property type="entry name" value="PROTEASE M1 ZINC METALLOPROTEASE"/>
    <property type="match status" value="1"/>
</dbReference>
<feature type="domain" description="Peptidase M1 membrane alanine aminopeptidase" evidence="2">
    <location>
        <begin position="867"/>
        <end position="1049"/>
    </location>
</feature>
<feature type="transmembrane region" description="Helical" evidence="1">
    <location>
        <begin position="365"/>
        <end position="384"/>
    </location>
</feature>
<feature type="transmembrane region" description="Helical" evidence="1">
    <location>
        <begin position="244"/>
        <end position="261"/>
    </location>
</feature>
<name>A0A6A7N918_9BURK</name>
<reference evidence="3 4" key="1">
    <citation type="submission" date="2019-10" db="EMBL/GenBank/DDBJ databases">
        <title>Two novel species isolated from a subtropical stream in China.</title>
        <authorList>
            <person name="Lu H."/>
        </authorList>
    </citation>
    <scope>NUCLEOTIDE SEQUENCE [LARGE SCALE GENOMIC DNA]</scope>
    <source>
        <strain evidence="3 4">FT29W</strain>
    </source>
</reference>
<organism evidence="3 4">
    <name type="scientific">Rugamonas aquatica</name>
    <dbReference type="NCBI Taxonomy" id="2743357"/>
    <lineage>
        <taxon>Bacteria</taxon>
        <taxon>Pseudomonadati</taxon>
        <taxon>Pseudomonadota</taxon>
        <taxon>Betaproteobacteria</taxon>
        <taxon>Burkholderiales</taxon>
        <taxon>Oxalobacteraceae</taxon>
        <taxon>Telluria group</taxon>
        <taxon>Rugamonas</taxon>
    </lineage>
</organism>
<feature type="transmembrane region" description="Helical" evidence="1">
    <location>
        <begin position="176"/>
        <end position="195"/>
    </location>
</feature>
<gene>
    <name evidence="3" type="ORF">GEV02_25525</name>
</gene>
<dbReference type="PANTHER" id="PTHR11533:SF174">
    <property type="entry name" value="PUROMYCIN-SENSITIVE AMINOPEPTIDASE-RELATED"/>
    <property type="match status" value="1"/>
</dbReference>
<dbReference type="InterPro" id="IPR027268">
    <property type="entry name" value="Peptidase_M4/M1_CTD_sf"/>
</dbReference>
<evidence type="ECO:0000259" key="2">
    <source>
        <dbReference type="Pfam" id="PF01433"/>
    </source>
</evidence>
<feature type="transmembrane region" description="Helical" evidence="1">
    <location>
        <begin position="566"/>
        <end position="587"/>
    </location>
</feature>
<feature type="transmembrane region" description="Helical" evidence="1">
    <location>
        <begin position="101"/>
        <end position="126"/>
    </location>
</feature>